<protein>
    <submittedName>
        <fullName evidence="1">Uncharacterized protein</fullName>
    </submittedName>
</protein>
<sequence length="482" mass="57400">MKRIYLDWNVISNLKRKENTDIYNFLIKNKDTFTILYSPAHFSDFLKSYNTENDHFFEDLNTLESLCDNHLIRWENDKIALKAATPREYFNKKDELVDLKDLFSLNSENYKELDTFLIQMGIEPIFQKLKNYNENRPSEILINSKNDKYLNSIFPNLDNNSSFWDLMVEVGGFFKQYLSNKDFYKTYRKSLEEIGFKLEVNASNWPYKEVFHRIDDFLKSKNINQSFIEYAKSAFHHKNYKPNNYELFTSTYYLLDLLGYKPDSLKKRSNTFQNIQFDAEHSFYASFCDFFVVDDIKLREKSKVLYHEFNIPTKTLPLSDLINTIKKEIPEKTYYYSSQDIIDLCNKSSISYGPEEKDNIKSTVYKLPFKFLNYFNYLYKEEGLQTDITLYYFRRVQEYYDNGLYFTEIEKIGNNILSFLGVNITDDTHLLLKNLSQPDNHSKIKINLNDCTAFLGVEENTLRPLLEFLIKKNGSHIEKLKL</sequence>
<gene>
    <name evidence="1" type="ORF">HGP29_27500</name>
</gene>
<comment type="caution">
    <text evidence="1">The sequence shown here is derived from an EMBL/GenBank/DDBJ whole genome shotgun (WGS) entry which is preliminary data.</text>
</comment>
<dbReference type="EMBL" id="JABAIL010000017">
    <property type="protein sequence ID" value="NLR94983.1"/>
    <property type="molecule type" value="Genomic_DNA"/>
</dbReference>
<accession>A0A7X8XZE8</accession>
<evidence type="ECO:0000313" key="2">
    <source>
        <dbReference type="Proteomes" id="UP000585050"/>
    </source>
</evidence>
<name>A0A7X8XZE8_9BACT</name>
<evidence type="ECO:0000313" key="1">
    <source>
        <dbReference type="EMBL" id="NLR94983.1"/>
    </source>
</evidence>
<proteinExistence type="predicted"/>
<dbReference type="AlphaFoldDB" id="A0A7X8XZE8"/>
<organism evidence="1 2">
    <name type="scientific">Flammeovirga agarivorans</name>
    <dbReference type="NCBI Taxonomy" id="2726742"/>
    <lineage>
        <taxon>Bacteria</taxon>
        <taxon>Pseudomonadati</taxon>
        <taxon>Bacteroidota</taxon>
        <taxon>Cytophagia</taxon>
        <taxon>Cytophagales</taxon>
        <taxon>Flammeovirgaceae</taxon>
        <taxon>Flammeovirga</taxon>
    </lineage>
</organism>
<keyword evidence="2" id="KW-1185">Reference proteome</keyword>
<reference evidence="1 2" key="1">
    <citation type="submission" date="2020-04" db="EMBL/GenBank/DDBJ databases">
        <title>Flammeovirga sp. SR4, a novel species isolated from seawater.</title>
        <authorList>
            <person name="Wang X."/>
        </authorList>
    </citation>
    <scope>NUCLEOTIDE SEQUENCE [LARGE SCALE GENOMIC DNA]</scope>
    <source>
        <strain evidence="1 2">SR4</strain>
    </source>
</reference>
<dbReference type="RefSeq" id="WP_168885692.1">
    <property type="nucleotide sequence ID" value="NZ_JABAIL010000017.1"/>
</dbReference>
<dbReference type="Proteomes" id="UP000585050">
    <property type="component" value="Unassembled WGS sequence"/>
</dbReference>